<organism evidence="1">
    <name type="scientific">Arundo donax</name>
    <name type="common">Giant reed</name>
    <name type="synonym">Donax arundinaceus</name>
    <dbReference type="NCBI Taxonomy" id="35708"/>
    <lineage>
        <taxon>Eukaryota</taxon>
        <taxon>Viridiplantae</taxon>
        <taxon>Streptophyta</taxon>
        <taxon>Embryophyta</taxon>
        <taxon>Tracheophyta</taxon>
        <taxon>Spermatophyta</taxon>
        <taxon>Magnoliopsida</taxon>
        <taxon>Liliopsida</taxon>
        <taxon>Poales</taxon>
        <taxon>Poaceae</taxon>
        <taxon>PACMAD clade</taxon>
        <taxon>Arundinoideae</taxon>
        <taxon>Arundineae</taxon>
        <taxon>Arundo</taxon>
    </lineage>
</organism>
<protein>
    <submittedName>
        <fullName evidence="1">Uncharacterized protein</fullName>
    </submittedName>
</protein>
<dbReference type="AlphaFoldDB" id="A0A0A9G1Z9"/>
<proteinExistence type="predicted"/>
<reference evidence="1" key="2">
    <citation type="journal article" date="2015" name="Data Brief">
        <title>Shoot transcriptome of the giant reed, Arundo donax.</title>
        <authorList>
            <person name="Barrero R.A."/>
            <person name="Guerrero F.D."/>
            <person name="Moolhuijzen P."/>
            <person name="Goolsby J.A."/>
            <person name="Tidwell J."/>
            <person name="Bellgard S.E."/>
            <person name="Bellgard M.I."/>
        </authorList>
    </citation>
    <scope>NUCLEOTIDE SEQUENCE</scope>
    <source>
        <tissue evidence="1">Shoot tissue taken approximately 20 cm above the soil surface</tissue>
    </source>
</reference>
<name>A0A0A9G1Z9_ARUDO</name>
<dbReference type="EMBL" id="GBRH01183258">
    <property type="protein sequence ID" value="JAE14638.1"/>
    <property type="molecule type" value="Transcribed_RNA"/>
</dbReference>
<sequence>MKHANILRPHGCDAREFPSLVNNRANRMLISIIMFAVRVCCRSLPFFLHPCLHYCLHFGYLHRSHPRQEIQCASAP</sequence>
<evidence type="ECO:0000313" key="1">
    <source>
        <dbReference type="EMBL" id="JAE14638.1"/>
    </source>
</evidence>
<accession>A0A0A9G1Z9</accession>
<reference evidence="1" key="1">
    <citation type="submission" date="2014-09" db="EMBL/GenBank/DDBJ databases">
        <authorList>
            <person name="Magalhaes I.L.F."/>
            <person name="Oliveira U."/>
            <person name="Santos F.R."/>
            <person name="Vidigal T.H.D.A."/>
            <person name="Brescovit A.D."/>
            <person name="Santos A.J."/>
        </authorList>
    </citation>
    <scope>NUCLEOTIDE SEQUENCE</scope>
    <source>
        <tissue evidence="1">Shoot tissue taken approximately 20 cm above the soil surface</tissue>
    </source>
</reference>